<dbReference type="AlphaFoldDB" id="B4GJ85"/>
<dbReference type="PANTHER" id="PTHR12258:SF5">
    <property type="entry name" value="BCDNA.GH02250-RELATED"/>
    <property type="match status" value="1"/>
</dbReference>
<comment type="similarity">
    <text evidence="2">Belongs to the janus family.</text>
</comment>
<keyword evidence="3" id="KW-0221">Differentiation</keyword>
<organism evidence="8">
    <name type="scientific">Drosophila persimilis</name>
    <name type="common">Fruit fly</name>
    <dbReference type="NCBI Taxonomy" id="7234"/>
    <lineage>
        <taxon>Eukaryota</taxon>
        <taxon>Metazoa</taxon>
        <taxon>Ecdysozoa</taxon>
        <taxon>Arthropoda</taxon>
        <taxon>Hexapoda</taxon>
        <taxon>Insecta</taxon>
        <taxon>Pterygota</taxon>
        <taxon>Neoptera</taxon>
        <taxon>Endopterygota</taxon>
        <taxon>Diptera</taxon>
        <taxon>Brachycera</taxon>
        <taxon>Muscomorpha</taxon>
        <taxon>Ephydroidea</taxon>
        <taxon>Drosophilidae</taxon>
        <taxon>Drosophila</taxon>
        <taxon>Sophophora</taxon>
    </lineage>
</organism>
<evidence type="ECO:0000256" key="5">
    <source>
        <dbReference type="PIRSR" id="PIRSR607702-1"/>
    </source>
</evidence>
<dbReference type="Pfam" id="PF05005">
    <property type="entry name" value="Ocnus"/>
    <property type="match status" value="1"/>
</dbReference>
<dbReference type="GO" id="GO:0005829">
    <property type="term" value="C:cytosol"/>
    <property type="evidence" value="ECO:0007669"/>
    <property type="project" value="TreeGrafter"/>
</dbReference>
<dbReference type="SUPFAM" id="SSF143724">
    <property type="entry name" value="PHP14-like"/>
    <property type="match status" value="1"/>
</dbReference>
<dbReference type="GO" id="GO:0007548">
    <property type="term" value="P:sex differentiation"/>
    <property type="evidence" value="ECO:0007669"/>
    <property type="project" value="UniProtKB-KW"/>
</dbReference>
<proteinExistence type="inferred from homology"/>
<dbReference type="InterPro" id="IPR007702">
    <property type="entry name" value="Janus"/>
</dbReference>
<dbReference type="PANTHER" id="PTHR12258">
    <property type="entry name" value="JANUS-A/JANUS-B"/>
    <property type="match status" value="1"/>
</dbReference>
<dbReference type="PhylomeDB" id="B4GJ85"/>
<evidence type="ECO:0000256" key="6">
    <source>
        <dbReference type="PIRSR" id="PIRSR607702-2"/>
    </source>
</evidence>
<evidence type="ECO:0000313" key="8">
    <source>
        <dbReference type="Proteomes" id="UP000008744"/>
    </source>
</evidence>
<evidence type="ECO:0000256" key="1">
    <source>
        <dbReference type="ARBA" id="ARBA00002508"/>
    </source>
</evidence>
<dbReference type="STRING" id="7234.B4GJ85"/>
<dbReference type="InterPro" id="IPR038596">
    <property type="entry name" value="Janus_sf"/>
</dbReference>
<dbReference type="HOGENOM" id="CLU_120717_1_0_1"/>
<dbReference type="OMA" id="HSKAKYH"/>
<accession>B4GJ85</accession>
<gene>
    <name evidence="7" type="primary">Dper\GL26233</name>
    <name evidence="7" type="ORF">Dper_GL26233</name>
</gene>
<dbReference type="GO" id="GO:0030154">
    <property type="term" value="P:cell differentiation"/>
    <property type="evidence" value="ECO:0007669"/>
    <property type="project" value="UniProtKB-KW"/>
</dbReference>
<protein>
    <submittedName>
        <fullName evidence="7">GL26233</fullName>
    </submittedName>
</protein>
<dbReference type="OrthoDB" id="10249612at2759"/>
<feature type="active site" description="Proton acceptor" evidence="5">
    <location>
        <position position="75"/>
    </location>
</feature>
<name>B4GJ85_DROPE</name>
<dbReference type="EMBL" id="CH479184">
    <property type="protein sequence ID" value="EDW37399.1"/>
    <property type="molecule type" value="Genomic_DNA"/>
</dbReference>
<feature type="binding site" evidence="6">
    <location>
        <position position="47"/>
    </location>
    <ligand>
        <name>substrate</name>
    </ligand>
</feature>
<comment type="function">
    <text evidence="1">JanA and janB regulate somatic sex differentiation.</text>
</comment>
<dbReference type="KEGG" id="dpe:6593512"/>
<dbReference type="GO" id="GO:0101006">
    <property type="term" value="F:protein histidine phosphatase activity"/>
    <property type="evidence" value="ECO:0007669"/>
    <property type="project" value="TreeGrafter"/>
</dbReference>
<evidence type="ECO:0000313" key="7">
    <source>
        <dbReference type="EMBL" id="EDW37399.1"/>
    </source>
</evidence>
<evidence type="ECO:0000256" key="3">
    <source>
        <dbReference type="ARBA" id="ARBA00022782"/>
    </source>
</evidence>
<dbReference type="Proteomes" id="UP000008744">
    <property type="component" value="Unassembled WGS sequence"/>
</dbReference>
<evidence type="ECO:0000256" key="2">
    <source>
        <dbReference type="ARBA" id="ARBA00010971"/>
    </source>
</evidence>
<reference evidence="7 8" key="1">
    <citation type="journal article" date="2007" name="Nature">
        <title>Evolution of genes and genomes on the Drosophila phylogeny.</title>
        <authorList>
            <consortium name="Drosophila 12 Genomes Consortium"/>
            <person name="Clark A.G."/>
            <person name="Eisen M.B."/>
            <person name="Smith D.R."/>
            <person name="Bergman C.M."/>
            <person name="Oliver B."/>
            <person name="Markow T.A."/>
            <person name="Kaufman T.C."/>
            <person name="Kellis M."/>
            <person name="Gelbart W."/>
            <person name="Iyer V.N."/>
            <person name="Pollard D.A."/>
            <person name="Sackton T.B."/>
            <person name="Larracuente A.M."/>
            <person name="Singh N.D."/>
            <person name="Abad J.P."/>
            <person name="Abt D.N."/>
            <person name="Adryan B."/>
            <person name="Aguade M."/>
            <person name="Akashi H."/>
            <person name="Anderson W.W."/>
            <person name="Aquadro C.F."/>
            <person name="Ardell D.H."/>
            <person name="Arguello R."/>
            <person name="Artieri C.G."/>
            <person name="Barbash D.A."/>
            <person name="Barker D."/>
            <person name="Barsanti P."/>
            <person name="Batterham P."/>
            <person name="Batzoglou S."/>
            <person name="Begun D."/>
            <person name="Bhutkar A."/>
            <person name="Blanco E."/>
            <person name="Bosak S.A."/>
            <person name="Bradley R.K."/>
            <person name="Brand A.D."/>
            <person name="Brent M.R."/>
            <person name="Brooks A.N."/>
            <person name="Brown R.H."/>
            <person name="Butlin R.K."/>
            <person name="Caggese C."/>
            <person name="Calvi B.R."/>
            <person name="Bernardo de Carvalho A."/>
            <person name="Caspi A."/>
            <person name="Castrezana S."/>
            <person name="Celniker S.E."/>
            <person name="Chang J.L."/>
            <person name="Chapple C."/>
            <person name="Chatterji S."/>
            <person name="Chinwalla A."/>
            <person name="Civetta A."/>
            <person name="Clifton S.W."/>
            <person name="Comeron J.M."/>
            <person name="Costello J.C."/>
            <person name="Coyne J.A."/>
            <person name="Daub J."/>
            <person name="David R.G."/>
            <person name="Delcher A.L."/>
            <person name="Delehaunty K."/>
            <person name="Do C.B."/>
            <person name="Ebling H."/>
            <person name="Edwards K."/>
            <person name="Eickbush T."/>
            <person name="Evans J.D."/>
            <person name="Filipski A."/>
            <person name="Findeiss S."/>
            <person name="Freyhult E."/>
            <person name="Fulton L."/>
            <person name="Fulton R."/>
            <person name="Garcia A.C."/>
            <person name="Gardiner A."/>
            <person name="Garfield D.A."/>
            <person name="Garvin B.E."/>
            <person name="Gibson G."/>
            <person name="Gilbert D."/>
            <person name="Gnerre S."/>
            <person name="Godfrey J."/>
            <person name="Good R."/>
            <person name="Gotea V."/>
            <person name="Gravely B."/>
            <person name="Greenberg A.J."/>
            <person name="Griffiths-Jones S."/>
            <person name="Gross S."/>
            <person name="Guigo R."/>
            <person name="Gustafson E.A."/>
            <person name="Haerty W."/>
            <person name="Hahn M.W."/>
            <person name="Halligan D.L."/>
            <person name="Halpern A.L."/>
            <person name="Halter G.M."/>
            <person name="Han M.V."/>
            <person name="Heger A."/>
            <person name="Hillier L."/>
            <person name="Hinrichs A.S."/>
            <person name="Holmes I."/>
            <person name="Hoskins R.A."/>
            <person name="Hubisz M.J."/>
            <person name="Hultmark D."/>
            <person name="Huntley M.A."/>
            <person name="Jaffe D.B."/>
            <person name="Jagadeeshan S."/>
            <person name="Jeck W.R."/>
            <person name="Johnson J."/>
            <person name="Jones C.D."/>
            <person name="Jordan W.C."/>
            <person name="Karpen G.H."/>
            <person name="Kataoka E."/>
            <person name="Keightley P.D."/>
            <person name="Kheradpour P."/>
            <person name="Kirkness E.F."/>
            <person name="Koerich L.B."/>
            <person name="Kristiansen K."/>
            <person name="Kudrna D."/>
            <person name="Kulathinal R.J."/>
            <person name="Kumar S."/>
            <person name="Kwok R."/>
            <person name="Lander E."/>
            <person name="Langley C.H."/>
            <person name="Lapoint R."/>
            <person name="Lazzaro B.P."/>
            <person name="Lee S.J."/>
            <person name="Levesque L."/>
            <person name="Li R."/>
            <person name="Lin C.F."/>
            <person name="Lin M.F."/>
            <person name="Lindblad-Toh K."/>
            <person name="Llopart A."/>
            <person name="Long M."/>
            <person name="Low L."/>
            <person name="Lozovsky E."/>
            <person name="Lu J."/>
            <person name="Luo M."/>
            <person name="Machado C.A."/>
            <person name="Makalowski W."/>
            <person name="Marzo M."/>
            <person name="Matsuda M."/>
            <person name="Matzkin L."/>
            <person name="McAllister B."/>
            <person name="McBride C.S."/>
            <person name="McKernan B."/>
            <person name="McKernan K."/>
            <person name="Mendez-Lago M."/>
            <person name="Minx P."/>
            <person name="Mollenhauer M.U."/>
            <person name="Montooth K."/>
            <person name="Mount S.M."/>
            <person name="Mu X."/>
            <person name="Myers E."/>
            <person name="Negre B."/>
            <person name="Newfeld S."/>
            <person name="Nielsen R."/>
            <person name="Noor M.A."/>
            <person name="O'Grady P."/>
            <person name="Pachter L."/>
            <person name="Papaceit M."/>
            <person name="Parisi M.J."/>
            <person name="Parisi M."/>
            <person name="Parts L."/>
            <person name="Pedersen J.S."/>
            <person name="Pesole G."/>
            <person name="Phillippy A.M."/>
            <person name="Ponting C.P."/>
            <person name="Pop M."/>
            <person name="Porcelli D."/>
            <person name="Powell J.R."/>
            <person name="Prohaska S."/>
            <person name="Pruitt K."/>
            <person name="Puig M."/>
            <person name="Quesneville H."/>
            <person name="Ram K.R."/>
            <person name="Rand D."/>
            <person name="Rasmussen M.D."/>
            <person name="Reed L.K."/>
            <person name="Reenan R."/>
            <person name="Reily A."/>
            <person name="Remington K.A."/>
            <person name="Rieger T.T."/>
            <person name="Ritchie M.G."/>
            <person name="Robin C."/>
            <person name="Rogers Y.H."/>
            <person name="Rohde C."/>
            <person name="Rozas J."/>
            <person name="Rubenfield M.J."/>
            <person name="Ruiz A."/>
            <person name="Russo S."/>
            <person name="Salzberg S.L."/>
            <person name="Sanchez-Gracia A."/>
            <person name="Saranga D.J."/>
            <person name="Sato H."/>
            <person name="Schaeffer S.W."/>
            <person name="Schatz M.C."/>
            <person name="Schlenke T."/>
            <person name="Schwartz R."/>
            <person name="Segarra C."/>
            <person name="Singh R.S."/>
            <person name="Sirot L."/>
            <person name="Sirota M."/>
            <person name="Sisneros N.B."/>
            <person name="Smith C.D."/>
            <person name="Smith T.F."/>
            <person name="Spieth J."/>
            <person name="Stage D.E."/>
            <person name="Stark A."/>
            <person name="Stephan W."/>
            <person name="Strausberg R.L."/>
            <person name="Strempel S."/>
            <person name="Sturgill D."/>
            <person name="Sutton G."/>
            <person name="Sutton G.G."/>
            <person name="Tao W."/>
            <person name="Teichmann S."/>
            <person name="Tobari Y.N."/>
            <person name="Tomimura Y."/>
            <person name="Tsolas J.M."/>
            <person name="Valente V.L."/>
            <person name="Venter E."/>
            <person name="Venter J.C."/>
            <person name="Vicario S."/>
            <person name="Vieira F.G."/>
            <person name="Vilella A.J."/>
            <person name="Villasante A."/>
            <person name="Walenz B."/>
            <person name="Wang J."/>
            <person name="Wasserman M."/>
            <person name="Watts T."/>
            <person name="Wilson D."/>
            <person name="Wilson R.K."/>
            <person name="Wing R.A."/>
            <person name="Wolfner M.F."/>
            <person name="Wong A."/>
            <person name="Wong G.K."/>
            <person name="Wu C.I."/>
            <person name="Wu G."/>
            <person name="Yamamoto D."/>
            <person name="Yang H.P."/>
            <person name="Yang S.P."/>
            <person name="Yorke J.A."/>
            <person name="Yoshida K."/>
            <person name="Zdobnov E."/>
            <person name="Zhang P."/>
            <person name="Zhang Y."/>
            <person name="Zimin A.V."/>
            <person name="Baldwin J."/>
            <person name="Abdouelleil A."/>
            <person name="Abdulkadir J."/>
            <person name="Abebe A."/>
            <person name="Abera B."/>
            <person name="Abreu J."/>
            <person name="Acer S.C."/>
            <person name="Aftuck L."/>
            <person name="Alexander A."/>
            <person name="An P."/>
            <person name="Anderson E."/>
            <person name="Anderson S."/>
            <person name="Arachi H."/>
            <person name="Azer M."/>
            <person name="Bachantsang P."/>
            <person name="Barry A."/>
            <person name="Bayul T."/>
            <person name="Berlin A."/>
            <person name="Bessette D."/>
            <person name="Bloom T."/>
            <person name="Blye J."/>
            <person name="Boguslavskiy L."/>
            <person name="Bonnet C."/>
            <person name="Boukhgalter B."/>
            <person name="Bourzgui I."/>
            <person name="Brown A."/>
            <person name="Cahill P."/>
            <person name="Channer S."/>
            <person name="Cheshatsang Y."/>
            <person name="Chuda L."/>
            <person name="Citroen M."/>
            <person name="Collymore A."/>
            <person name="Cooke P."/>
            <person name="Costello M."/>
            <person name="D'Aco K."/>
            <person name="Daza R."/>
            <person name="De Haan G."/>
            <person name="DeGray S."/>
            <person name="DeMaso C."/>
            <person name="Dhargay N."/>
            <person name="Dooley K."/>
            <person name="Dooley E."/>
            <person name="Doricent M."/>
            <person name="Dorje P."/>
            <person name="Dorjee K."/>
            <person name="Dupes A."/>
            <person name="Elong R."/>
            <person name="Falk J."/>
            <person name="Farina A."/>
            <person name="Faro S."/>
            <person name="Ferguson D."/>
            <person name="Fisher S."/>
            <person name="Foley C.D."/>
            <person name="Franke A."/>
            <person name="Friedrich D."/>
            <person name="Gadbois L."/>
            <person name="Gearin G."/>
            <person name="Gearin C.R."/>
            <person name="Giannoukos G."/>
            <person name="Goode T."/>
            <person name="Graham J."/>
            <person name="Grandbois E."/>
            <person name="Grewal S."/>
            <person name="Gyaltsen K."/>
            <person name="Hafez N."/>
            <person name="Hagos B."/>
            <person name="Hall J."/>
            <person name="Henson C."/>
            <person name="Hollinger A."/>
            <person name="Honan T."/>
            <person name="Huard M.D."/>
            <person name="Hughes L."/>
            <person name="Hurhula B."/>
            <person name="Husby M.E."/>
            <person name="Kamat A."/>
            <person name="Kanga B."/>
            <person name="Kashin S."/>
            <person name="Khazanovich D."/>
            <person name="Kisner P."/>
            <person name="Lance K."/>
            <person name="Lara M."/>
            <person name="Lee W."/>
            <person name="Lennon N."/>
            <person name="Letendre F."/>
            <person name="LeVine R."/>
            <person name="Lipovsky A."/>
            <person name="Liu X."/>
            <person name="Liu J."/>
            <person name="Liu S."/>
            <person name="Lokyitsang T."/>
            <person name="Lokyitsang Y."/>
            <person name="Lubonja R."/>
            <person name="Lui A."/>
            <person name="MacDonald P."/>
            <person name="Magnisalis V."/>
            <person name="Maru K."/>
            <person name="Matthews C."/>
            <person name="McCusker W."/>
            <person name="McDonough S."/>
            <person name="Mehta T."/>
            <person name="Meldrim J."/>
            <person name="Meneus L."/>
            <person name="Mihai O."/>
            <person name="Mihalev A."/>
            <person name="Mihova T."/>
            <person name="Mittelman R."/>
            <person name="Mlenga V."/>
            <person name="Montmayeur A."/>
            <person name="Mulrain L."/>
            <person name="Navidi A."/>
            <person name="Naylor J."/>
            <person name="Negash T."/>
            <person name="Nguyen T."/>
            <person name="Nguyen N."/>
            <person name="Nicol R."/>
            <person name="Norbu C."/>
            <person name="Norbu N."/>
            <person name="Novod N."/>
            <person name="O'Neill B."/>
            <person name="Osman S."/>
            <person name="Markiewicz E."/>
            <person name="Oyono O.L."/>
            <person name="Patti C."/>
            <person name="Phunkhang P."/>
            <person name="Pierre F."/>
            <person name="Priest M."/>
            <person name="Raghuraman S."/>
            <person name="Rege F."/>
            <person name="Reyes R."/>
            <person name="Rise C."/>
            <person name="Rogov P."/>
            <person name="Ross K."/>
            <person name="Ryan E."/>
            <person name="Settipalli S."/>
            <person name="Shea T."/>
            <person name="Sherpa N."/>
            <person name="Shi L."/>
            <person name="Shih D."/>
            <person name="Sparrow T."/>
            <person name="Spaulding J."/>
            <person name="Stalker J."/>
            <person name="Stange-Thomann N."/>
            <person name="Stavropoulos S."/>
            <person name="Stone C."/>
            <person name="Strader C."/>
            <person name="Tesfaye S."/>
            <person name="Thomson T."/>
            <person name="Thoulutsang Y."/>
            <person name="Thoulutsang D."/>
            <person name="Topham K."/>
            <person name="Topping I."/>
            <person name="Tsamla T."/>
            <person name="Vassiliev H."/>
            <person name="Vo A."/>
            <person name="Wangchuk T."/>
            <person name="Wangdi T."/>
            <person name="Weiand M."/>
            <person name="Wilkinson J."/>
            <person name="Wilson A."/>
            <person name="Yadav S."/>
            <person name="Young G."/>
            <person name="Yu Q."/>
            <person name="Zembek L."/>
            <person name="Zhong D."/>
            <person name="Zimmer A."/>
            <person name="Zwirko Z."/>
            <person name="Jaffe D.B."/>
            <person name="Alvarez P."/>
            <person name="Brockman W."/>
            <person name="Butler J."/>
            <person name="Chin C."/>
            <person name="Gnerre S."/>
            <person name="Grabherr M."/>
            <person name="Kleber M."/>
            <person name="Mauceli E."/>
            <person name="MacCallum I."/>
        </authorList>
    </citation>
    <scope>NUCLEOTIDE SEQUENCE [LARGE SCALE GENOMIC DNA]</scope>
    <source>
        <strain evidence="8">MSH-3 / Tucson 14011-0111.49</strain>
    </source>
</reference>
<keyword evidence="8" id="KW-1185">Reference proteome</keyword>
<dbReference type="Gene3D" id="3.50.20.20">
    <property type="entry name" value="Janus/Ocnus"/>
    <property type="match status" value="1"/>
</dbReference>
<sequence length="149" mass="16789">MDITRKLLLPTWRPLLRAIRGPRSYSDSAVASLLKFPSVTLEEGKSKYVLSHVYIHGMMGQARQVIRSCPRAKYHLNIYEKLKKEANKLGLCTQGLGGGYIEYDPQKKYIKVYGKSGVLGKADHKKSQAILHKAYPDVKIDAERGSMKP</sequence>
<keyword evidence="4" id="KW-0726">Sexual differentiation</keyword>
<evidence type="ECO:0000256" key="4">
    <source>
        <dbReference type="ARBA" id="ARBA00022928"/>
    </source>
</evidence>